<reference evidence="2 3" key="1">
    <citation type="submission" date="2017-11" db="EMBL/GenBank/DDBJ databases">
        <title>Draft Genome Sequence of Methylobacter psychrotolerans Sph1T, an Obligate Methanotroph from Low-Temperature Environments.</title>
        <authorList>
            <person name="Oshkin I.Y."/>
            <person name="Miroshnikov K."/>
            <person name="Belova S.E."/>
            <person name="Korzhenkov A."/>
            <person name="Toshchakov S.V."/>
            <person name="Dedysh S.N."/>
        </authorList>
    </citation>
    <scope>NUCLEOTIDE SEQUENCE [LARGE SCALE GENOMIC DNA]</scope>
    <source>
        <strain evidence="2 3">Sph1</strain>
    </source>
</reference>
<feature type="transmembrane region" description="Helical" evidence="1">
    <location>
        <begin position="12"/>
        <end position="37"/>
    </location>
</feature>
<dbReference type="RefSeq" id="WP_146054589.1">
    <property type="nucleotide sequence ID" value="NZ_PGFZ01000005.1"/>
</dbReference>
<feature type="transmembrane region" description="Helical" evidence="1">
    <location>
        <begin position="83"/>
        <end position="107"/>
    </location>
</feature>
<gene>
    <name evidence="2" type="ORF">AADEFJLK_02616</name>
</gene>
<protein>
    <submittedName>
        <fullName evidence="2">Uncharacterized protein</fullName>
    </submittedName>
</protein>
<name>A0A2S5CLX0_9GAMM</name>
<organism evidence="2 3">
    <name type="scientific">Methylovulum psychrotolerans</name>
    <dbReference type="NCBI Taxonomy" id="1704499"/>
    <lineage>
        <taxon>Bacteria</taxon>
        <taxon>Pseudomonadati</taxon>
        <taxon>Pseudomonadota</taxon>
        <taxon>Gammaproteobacteria</taxon>
        <taxon>Methylococcales</taxon>
        <taxon>Methylococcaceae</taxon>
        <taxon>Methylovulum</taxon>
    </lineage>
</organism>
<keyword evidence="1" id="KW-0812">Transmembrane</keyword>
<dbReference type="AlphaFoldDB" id="A0A2S5CLX0"/>
<feature type="transmembrane region" description="Helical" evidence="1">
    <location>
        <begin position="49"/>
        <end position="71"/>
    </location>
</feature>
<keyword evidence="1" id="KW-0472">Membrane</keyword>
<proteinExistence type="predicted"/>
<evidence type="ECO:0000313" key="2">
    <source>
        <dbReference type="EMBL" id="POZ51742.1"/>
    </source>
</evidence>
<accession>A0A2S5CLX0</accession>
<dbReference type="EMBL" id="PGFZ01000005">
    <property type="protein sequence ID" value="POZ51742.1"/>
    <property type="molecule type" value="Genomic_DNA"/>
</dbReference>
<comment type="caution">
    <text evidence="2">The sequence shown here is derived from an EMBL/GenBank/DDBJ whole genome shotgun (WGS) entry which is preliminary data.</text>
</comment>
<evidence type="ECO:0000313" key="3">
    <source>
        <dbReference type="Proteomes" id="UP000237423"/>
    </source>
</evidence>
<dbReference type="Proteomes" id="UP000237423">
    <property type="component" value="Unassembled WGS sequence"/>
</dbReference>
<keyword evidence="1" id="KW-1133">Transmembrane helix</keyword>
<sequence>MSQTEAYSLGVKIAFWCLWSLCAVFLLPFAFIIVQLINIGFVNDLPKDWVVIGCWSFLVMSVGGIILFRLADQFLRMVQPASLLIRNMAFTAFGIPFVAYGGCMIMISPWGK</sequence>
<evidence type="ECO:0000256" key="1">
    <source>
        <dbReference type="SAM" id="Phobius"/>
    </source>
</evidence>